<keyword evidence="4" id="KW-1185">Reference proteome</keyword>
<dbReference type="Pfam" id="PF16344">
    <property type="entry name" value="FecR_C"/>
    <property type="match status" value="1"/>
</dbReference>
<protein>
    <recommendedName>
        <fullName evidence="5">Anti-FecI sigma factor, FecR</fullName>
    </recommendedName>
</protein>
<dbReference type="Gene3D" id="2.60.120.1440">
    <property type="match status" value="1"/>
</dbReference>
<dbReference type="PIRSF" id="PIRSF018266">
    <property type="entry name" value="FecR"/>
    <property type="match status" value="1"/>
</dbReference>
<dbReference type="PANTHER" id="PTHR30273">
    <property type="entry name" value="PERIPLASMIC SIGNAL SENSOR AND SIGMA FACTOR ACTIVATOR FECR-RELATED"/>
    <property type="match status" value="1"/>
</dbReference>
<dbReference type="EMBL" id="LWBO01000017">
    <property type="protein sequence ID" value="OQP46092.1"/>
    <property type="molecule type" value="Genomic_DNA"/>
</dbReference>
<name>A0ABX3NTU3_9BACT</name>
<evidence type="ECO:0000313" key="3">
    <source>
        <dbReference type="EMBL" id="OQP46092.1"/>
    </source>
</evidence>
<proteinExistence type="predicted"/>
<gene>
    <name evidence="3" type="ORF">A4D02_32400</name>
</gene>
<feature type="domain" description="Protein FecR C-terminal" evidence="2">
    <location>
        <begin position="282"/>
        <end position="349"/>
    </location>
</feature>
<evidence type="ECO:0000313" key="4">
    <source>
        <dbReference type="Proteomes" id="UP000192277"/>
    </source>
</evidence>
<dbReference type="InterPro" id="IPR012373">
    <property type="entry name" value="Ferrdict_sens_TM"/>
</dbReference>
<dbReference type="PANTHER" id="PTHR30273:SF2">
    <property type="entry name" value="PROTEIN FECR"/>
    <property type="match status" value="1"/>
</dbReference>
<organism evidence="3 4">
    <name type="scientific">Niastella koreensis</name>
    <dbReference type="NCBI Taxonomy" id="354356"/>
    <lineage>
        <taxon>Bacteria</taxon>
        <taxon>Pseudomonadati</taxon>
        <taxon>Bacteroidota</taxon>
        <taxon>Chitinophagia</taxon>
        <taxon>Chitinophagales</taxon>
        <taxon>Chitinophagaceae</taxon>
        <taxon>Niastella</taxon>
    </lineage>
</organism>
<sequence>MSQTNFDRLLQKYLAGECTDEEEKLVLAWYERMVHNSDLHLSDADKSLIEARMWQAIHTNLQPLPEEAASTKTRPLAARTWFKVSAAATIAGLITTVVLLYRHQSGYNQSLAAIPGKAGYDSVVNTTATDRRMQLADGTRITMQPGAIVYYPPAFTRNTREVILTGSAFFNVYHNPAKHFKVHLNNGLTTEVLGTSFHITQQTGRNTEVAVVTGKVWVYRQPEHQEHTALDSAAGILLTRNKKVTYNAASDVLITGIVDDPKPLPKTTPSPGANVHTAGPSLNFEEALLHEVLQSLSEVYGIEIKPETEQLGKRHFTGDISKYSLFSQLDYICKTTQTSYEITGSQIIIKDTRTGNP</sequence>
<dbReference type="InterPro" id="IPR006860">
    <property type="entry name" value="FecR"/>
</dbReference>
<feature type="domain" description="FecR protein" evidence="1">
    <location>
        <begin position="126"/>
        <end position="216"/>
    </location>
</feature>
<evidence type="ECO:0000259" key="1">
    <source>
        <dbReference type="Pfam" id="PF04773"/>
    </source>
</evidence>
<dbReference type="InterPro" id="IPR032508">
    <property type="entry name" value="FecR_C"/>
</dbReference>
<dbReference type="Gene3D" id="3.55.50.30">
    <property type="match status" value="1"/>
</dbReference>
<evidence type="ECO:0000259" key="2">
    <source>
        <dbReference type="Pfam" id="PF16344"/>
    </source>
</evidence>
<comment type="caution">
    <text evidence="3">The sequence shown here is derived from an EMBL/GenBank/DDBJ whole genome shotgun (WGS) entry which is preliminary data.</text>
</comment>
<evidence type="ECO:0008006" key="5">
    <source>
        <dbReference type="Google" id="ProtNLM"/>
    </source>
</evidence>
<reference evidence="3 4" key="1">
    <citation type="submission" date="2016-04" db="EMBL/GenBank/DDBJ databases">
        <authorList>
            <person name="Chen L."/>
            <person name="Zhuang W."/>
            <person name="Wang G."/>
        </authorList>
    </citation>
    <scope>NUCLEOTIDE SEQUENCE [LARGE SCALE GENOMIC DNA]</scope>
    <source>
        <strain evidence="4">GR20</strain>
    </source>
</reference>
<dbReference type="RefSeq" id="WP_014219218.1">
    <property type="nucleotide sequence ID" value="NZ_LWBO01000017.1"/>
</dbReference>
<accession>A0ABX3NTU3</accession>
<dbReference type="Pfam" id="PF04773">
    <property type="entry name" value="FecR"/>
    <property type="match status" value="1"/>
</dbReference>
<dbReference type="Proteomes" id="UP000192277">
    <property type="component" value="Unassembled WGS sequence"/>
</dbReference>